<dbReference type="Pfam" id="PF12728">
    <property type="entry name" value="HTH_17"/>
    <property type="match status" value="1"/>
</dbReference>
<evidence type="ECO:0000259" key="2">
    <source>
        <dbReference type="Pfam" id="PF12728"/>
    </source>
</evidence>
<feature type="region of interest" description="Disordered" evidence="1">
    <location>
        <begin position="1"/>
        <end position="26"/>
    </location>
</feature>
<sequence length="93" mass="10433">MPKTKSKAAPTVETPQAPPAAITDPDTLPILMTTRELSAFTKVQEQTLESWRPRGEGPVYTRLGRSIRYHRADVLAWLVQRRVVAHDPTKVLS</sequence>
<accession>A0ABS4AX95</accession>
<feature type="domain" description="Helix-turn-helix" evidence="2">
    <location>
        <begin position="31"/>
        <end position="81"/>
    </location>
</feature>
<dbReference type="RefSeq" id="WP_209353254.1">
    <property type="nucleotide sequence ID" value="NZ_JAGIYZ010000019.1"/>
</dbReference>
<dbReference type="InterPro" id="IPR036388">
    <property type="entry name" value="WH-like_DNA-bd_sf"/>
</dbReference>
<evidence type="ECO:0000313" key="4">
    <source>
        <dbReference type="Proteomes" id="UP000680815"/>
    </source>
</evidence>
<dbReference type="SUPFAM" id="SSF46955">
    <property type="entry name" value="Putative DNA-binding domain"/>
    <property type="match status" value="1"/>
</dbReference>
<reference evidence="3 4" key="1">
    <citation type="submission" date="2021-03" db="EMBL/GenBank/DDBJ databases">
        <authorList>
            <person name="So Y."/>
        </authorList>
    </citation>
    <scope>NUCLEOTIDE SEQUENCE [LARGE SCALE GENOMIC DNA]</scope>
    <source>
        <strain evidence="3 4">PWR1</strain>
    </source>
</reference>
<gene>
    <name evidence="3" type="ORF">J5Y09_18225</name>
</gene>
<proteinExistence type="predicted"/>
<organism evidence="3 4">
    <name type="scientific">Roseomonas nitratireducens</name>
    <dbReference type="NCBI Taxonomy" id="2820810"/>
    <lineage>
        <taxon>Bacteria</taxon>
        <taxon>Pseudomonadati</taxon>
        <taxon>Pseudomonadota</taxon>
        <taxon>Alphaproteobacteria</taxon>
        <taxon>Acetobacterales</taxon>
        <taxon>Roseomonadaceae</taxon>
        <taxon>Roseomonas</taxon>
    </lineage>
</organism>
<keyword evidence="4" id="KW-1185">Reference proteome</keyword>
<dbReference type="Gene3D" id="1.10.10.10">
    <property type="entry name" value="Winged helix-like DNA-binding domain superfamily/Winged helix DNA-binding domain"/>
    <property type="match status" value="1"/>
</dbReference>
<name>A0ABS4AX95_9PROT</name>
<dbReference type="Proteomes" id="UP000680815">
    <property type="component" value="Unassembled WGS sequence"/>
</dbReference>
<dbReference type="InterPro" id="IPR041657">
    <property type="entry name" value="HTH_17"/>
</dbReference>
<protein>
    <submittedName>
        <fullName evidence="3">Helix-turn-helix domain-containing protein</fullName>
    </submittedName>
</protein>
<evidence type="ECO:0000313" key="3">
    <source>
        <dbReference type="EMBL" id="MBP0465869.1"/>
    </source>
</evidence>
<dbReference type="EMBL" id="JAGIYZ010000019">
    <property type="protein sequence ID" value="MBP0465869.1"/>
    <property type="molecule type" value="Genomic_DNA"/>
</dbReference>
<evidence type="ECO:0000256" key="1">
    <source>
        <dbReference type="SAM" id="MobiDB-lite"/>
    </source>
</evidence>
<comment type="caution">
    <text evidence="3">The sequence shown here is derived from an EMBL/GenBank/DDBJ whole genome shotgun (WGS) entry which is preliminary data.</text>
</comment>
<dbReference type="InterPro" id="IPR009061">
    <property type="entry name" value="DNA-bd_dom_put_sf"/>
</dbReference>